<dbReference type="GO" id="GO:0006355">
    <property type="term" value="P:regulation of DNA-templated transcription"/>
    <property type="evidence" value="ECO:0007669"/>
    <property type="project" value="InterPro"/>
</dbReference>
<feature type="region of interest" description="Disordered" evidence="4">
    <location>
        <begin position="369"/>
        <end position="390"/>
    </location>
</feature>
<feature type="compositionally biased region" description="Polar residues" evidence="4">
    <location>
        <begin position="282"/>
        <end position="298"/>
    </location>
</feature>
<dbReference type="GeneID" id="18814985"/>
<dbReference type="EMBL" id="GL945434">
    <property type="protein sequence ID" value="EGO24610.1"/>
    <property type="molecule type" value="Genomic_DNA"/>
</dbReference>
<feature type="compositionally biased region" description="Polar residues" evidence="4">
    <location>
        <begin position="127"/>
        <end position="137"/>
    </location>
</feature>
<keyword evidence="3" id="KW-0862">Zinc</keyword>
<dbReference type="InterPro" id="IPR001965">
    <property type="entry name" value="Znf_PHD"/>
</dbReference>
<name>F8NXD8_SERL9</name>
<accession>F8NXD8</accession>
<organism>
    <name type="scientific">Serpula lacrymans var. lacrymans (strain S7.9)</name>
    <name type="common">Dry rot fungus</name>
    <dbReference type="NCBI Taxonomy" id="578457"/>
    <lineage>
        <taxon>Eukaryota</taxon>
        <taxon>Fungi</taxon>
        <taxon>Dikarya</taxon>
        <taxon>Basidiomycota</taxon>
        <taxon>Agaricomycotina</taxon>
        <taxon>Agaricomycetes</taxon>
        <taxon>Agaricomycetidae</taxon>
        <taxon>Boletales</taxon>
        <taxon>Coniophorineae</taxon>
        <taxon>Serpulaceae</taxon>
        <taxon>Serpula</taxon>
    </lineage>
</organism>
<feature type="region of interest" description="Disordered" evidence="4">
    <location>
        <begin position="269"/>
        <end position="352"/>
    </location>
</feature>
<dbReference type="InterPro" id="IPR013083">
    <property type="entry name" value="Znf_RING/FYVE/PHD"/>
</dbReference>
<feature type="region of interest" description="Disordered" evidence="4">
    <location>
        <begin position="1"/>
        <end position="29"/>
    </location>
</feature>
<feature type="compositionally biased region" description="Polar residues" evidence="4">
    <location>
        <begin position="864"/>
        <end position="879"/>
    </location>
</feature>
<evidence type="ECO:0000259" key="5">
    <source>
        <dbReference type="SMART" id="SM00249"/>
    </source>
</evidence>
<dbReference type="RefSeq" id="XP_007318629.1">
    <property type="nucleotide sequence ID" value="XM_007318567.1"/>
</dbReference>
<feature type="compositionally biased region" description="Acidic residues" evidence="4">
    <location>
        <begin position="444"/>
        <end position="463"/>
    </location>
</feature>
<dbReference type="GO" id="GO:0031213">
    <property type="term" value="C:RSF complex"/>
    <property type="evidence" value="ECO:0007669"/>
    <property type="project" value="InterPro"/>
</dbReference>
<feature type="region of interest" description="Disordered" evidence="4">
    <location>
        <begin position="610"/>
        <end position="650"/>
    </location>
</feature>
<feature type="compositionally biased region" description="Basic and acidic residues" evidence="4">
    <location>
        <begin position="610"/>
        <end position="637"/>
    </location>
</feature>
<feature type="region of interest" description="Disordered" evidence="4">
    <location>
        <begin position="414"/>
        <end position="481"/>
    </location>
</feature>
<feature type="compositionally biased region" description="Low complexity" evidence="4">
    <location>
        <begin position="7"/>
        <end position="27"/>
    </location>
</feature>
<dbReference type="PANTHER" id="PTHR14296">
    <property type="entry name" value="REMODELING AND SPACING FACTOR 1"/>
    <property type="match status" value="1"/>
</dbReference>
<dbReference type="InterPro" id="IPR028938">
    <property type="entry name" value="Rsf1-like"/>
</dbReference>
<dbReference type="KEGG" id="sla:SERLADRAFT_438237"/>
<dbReference type="CDD" id="cd15489">
    <property type="entry name" value="PHD_SF"/>
    <property type="match status" value="1"/>
</dbReference>
<dbReference type="Pfam" id="PF00628">
    <property type="entry name" value="PHD"/>
    <property type="match status" value="1"/>
</dbReference>
<feature type="domain" description="Zinc finger PHD-type" evidence="5">
    <location>
        <begin position="693"/>
        <end position="750"/>
    </location>
</feature>
<dbReference type="SMART" id="SM00249">
    <property type="entry name" value="PHD"/>
    <property type="match status" value="1"/>
</dbReference>
<dbReference type="HOGENOM" id="CLU_004503_0_0_1"/>
<dbReference type="AlphaFoldDB" id="F8NXD8"/>
<dbReference type="SUPFAM" id="SSF57903">
    <property type="entry name" value="FYVE/PHD zinc finger"/>
    <property type="match status" value="1"/>
</dbReference>
<gene>
    <name evidence="6" type="ORF">SERLADRAFT_438237</name>
</gene>
<sequence>MPRRTSARTAASSSTPRAASPAYSTSAQSLSPELQELRRQWKWAAFSQFFSTFSSLFALSEVTVTDIEDDLTCATNSVLPRIMHRLLYTLTQDRKISLDNWQTALRKQYNKRDPDSNPIGPIELDPSANNPQSSRTSAAPDFGPSGNLADEKGDETSAYALDQACITKYTTEDPLDAPGVQEEEGPSSPVQPNELPTEDSKNWLDLPMLTKLESMHTLMEWQFQNPHRLRTLMKDDDETAQWRIEPIGYDSQKNAYWLIGADRLWIQREPPRANSKRKRGAKSNSIARLGSLTISKGSQRSKKRQRGDIDPDEDAPSSKRNAQLGRPRTLIDFVPTGARGGRAAKARANQKLDAQAKELAEFQQQMLQHSRKQHDSPVITTSSPRKPVGTRLSARLRGAIAEEEWQEIPQEWLLGDSAPKGSTSDRKATSNGFAGKVPKTGLESDIESISDLTELSEDPDDDAGGGGTPSQDEVTDHDTERPRDCVTVCPIDYAEDLTLKVPNNFIEWETICVTLQEWERIADRFEKATHYSEKVLYKTLAHGIVPVITNELREIERKRRLEEAVVHRKRSSRIAIKESEKEEARMAAKRKAEEVEKLSRARRLEVRLQKEEADRQRRENAREQRRKEREQKDKEQITSEGARPNGVLNISGGKIDLQSVILTPSQDTRRSTRLLSVPGSGSRTPMGEEWELDCEVCHKRGINQDDGTPMMCCGLCSKWQHISCHDKADSIAGRQQRNWDREEFVCQRCSLSTKTSMFDQQLPFQGIPSKPPSRSVGHQPYFLPGFSEQRSYGSASYYTDGFPNGHSNHEQHQSDLRVAAIAPSNSRPVPQSSHSTVTFAHYQPHQRGFSTTLPTHSVEDPSHLQASQHPQYSSQRSGYSNVARYPSFQAPFTQTSLPQSHDGWNNRSPYSRDYSSYSLPNGSTSRTSLVQEPDHYISRPSATPQMHPSHLRVDSGQSLNHYPTFPR</sequence>
<feature type="region of interest" description="Disordered" evidence="4">
    <location>
        <begin position="173"/>
        <end position="201"/>
    </location>
</feature>
<dbReference type="InterPro" id="IPR011011">
    <property type="entry name" value="Znf_FYVE_PHD"/>
</dbReference>
<proteinExistence type="predicted"/>
<protein>
    <recommendedName>
        <fullName evidence="5">Zinc finger PHD-type domain-containing protein</fullName>
    </recommendedName>
</protein>
<evidence type="ECO:0000256" key="4">
    <source>
        <dbReference type="SAM" id="MobiDB-lite"/>
    </source>
</evidence>
<dbReference type="InterPro" id="IPR019787">
    <property type="entry name" value="Znf_PHD-finger"/>
</dbReference>
<feature type="region of interest" description="Disordered" evidence="4">
    <location>
        <begin position="847"/>
        <end position="879"/>
    </location>
</feature>
<evidence type="ECO:0000256" key="1">
    <source>
        <dbReference type="ARBA" id="ARBA00022723"/>
    </source>
</evidence>
<feature type="compositionally biased region" description="Polar residues" evidence="4">
    <location>
        <begin position="919"/>
        <end position="930"/>
    </location>
</feature>
<feature type="region of interest" description="Disordered" evidence="4">
    <location>
        <begin position="915"/>
        <end position="967"/>
    </location>
</feature>
<dbReference type="InterPro" id="IPR019786">
    <property type="entry name" value="Zinc_finger_PHD-type_CS"/>
</dbReference>
<dbReference type="Gene3D" id="3.30.40.10">
    <property type="entry name" value="Zinc/RING finger domain, C3HC4 (zinc finger)"/>
    <property type="match status" value="1"/>
</dbReference>
<dbReference type="OrthoDB" id="303107at2759"/>
<evidence type="ECO:0000256" key="3">
    <source>
        <dbReference type="ARBA" id="ARBA00022833"/>
    </source>
</evidence>
<feature type="region of interest" description="Disordered" evidence="4">
    <location>
        <begin position="109"/>
        <end position="152"/>
    </location>
</feature>
<dbReference type="PROSITE" id="PS01359">
    <property type="entry name" value="ZF_PHD_1"/>
    <property type="match status" value="1"/>
</dbReference>
<evidence type="ECO:0000313" key="6">
    <source>
        <dbReference type="EMBL" id="EGO24610.1"/>
    </source>
</evidence>
<dbReference type="PANTHER" id="PTHR14296:SF3">
    <property type="entry name" value="DIKAR, ISOFORM F"/>
    <property type="match status" value="1"/>
</dbReference>
<keyword evidence="2" id="KW-0863">Zinc-finger</keyword>
<keyword evidence="1" id="KW-0479">Metal-binding</keyword>
<dbReference type="GO" id="GO:0008270">
    <property type="term" value="F:zinc ion binding"/>
    <property type="evidence" value="ECO:0007669"/>
    <property type="project" value="UniProtKB-KW"/>
</dbReference>
<dbReference type="Proteomes" id="UP000008064">
    <property type="component" value="Unassembled WGS sequence"/>
</dbReference>
<reference evidence="6" key="1">
    <citation type="submission" date="2011-04" db="EMBL/GenBank/DDBJ databases">
        <title>Evolution of plant cell wall degrading machinery underlies the functional diversity of forest fungi.</title>
        <authorList>
            <consortium name="US DOE Joint Genome Institute (JGI-PGF)"/>
            <person name="Eastwood D.C."/>
            <person name="Floudas D."/>
            <person name="Binder M."/>
            <person name="Majcherczyk A."/>
            <person name="Schneider P."/>
            <person name="Aerts A."/>
            <person name="Asiegbu F.O."/>
            <person name="Baker S.E."/>
            <person name="Barry K."/>
            <person name="Bendiksby M."/>
            <person name="Blumentritt M."/>
            <person name="Coutinho P.M."/>
            <person name="Cullen D."/>
            <person name="Cullen D."/>
            <person name="Gathman A."/>
            <person name="Goodell B."/>
            <person name="Henrissat B."/>
            <person name="Ihrmark K."/>
            <person name="Kauserud H."/>
            <person name="Kohler A."/>
            <person name="LaButti K."/>
            <person name="Lapidus A."/>
            <person name="Lavin J.L."/>
            <person name="Lee Y.-H."/>
            <person name="Lindquist E."/>
            <person name="Lilly W."/>
            <person name="Lucas S."/>
            <person name="Morin E."/>
            <person name="Murat C."/>
            <person name="Oguiza J.A."/>
            <person name="Park J."/>
            <person name="Pisabarro A.G."/>
            <person name="Riley R."/>
            <person name="Rosling A."/>
            <person name="Salamov A."/>
            <person name="Schmidt O."/>
            <person name="Schmutz J."/>
            <person name="Skrede I."/>
            <person name="Stenlid J."/>
            <person name="Wiebenga A."/>
            <person name="Xie X."/>
            <person name="Kues U."/>
            <person name="Hibbett D.S."/>
            <person name="Hoffmeister D."/>
            <person name="Hogberg N."/>
            <person name="Martin F."/>
            <person name="Grigoriev I.V."/>
            <person name="Watkinson S.C."/>
        </authorList>
    </citation>
    <scope>NUCLEOTIDE SEQUENCE</scope>
    <source>
        <strain evidence="6">S7.9</strain>
    </source>
</reference>
<evidence type="ECO:0000256" key="2">
    <source>
        <dbReference type="ARBA" id="ARBA00022771"/>
    </source>
</evidence>